<dbReference type="InterPro" id="IPR006143">
    <property type="entry name" value="RND_pump_MFP"/>
</dbReference>
<reference evidence="7 8" key="1">
    <citation type="submission" date="2020-08" db="EMBL/GenBank/DDBJ databases">
        <title>The genome sequence of type strain Novosphingobium piscinae KCTC 42194.</title>
        <authorList>
            <person name="Liu Y."/>
        </authorList>
    </citation>
    <scope>NUCLEOTIDE SEQUENCE [LARGE SCALE GENOMIC DNA]</scope>
    <source>
        <strain evidence="7 8">KCTC 42194</strain>
    </source>
</reference>
<feature type="domain" description="Multidrug resistance protein MdtA-like barrel-sandwich hybrid" evidence="4">
    <location>
        <begin position="100"/>
        <end position="259"/>
    </location>
</feature>
<dbReference type="NCBIfam" id="TIGR01730">
    <property type="entry name" value="RND_mfp"/>
    <property type="match status" value="1"/>
</dbReference>
<dbReference type="GO" id="GO:0030288">
    <property type="term" value="C:outer membrane-bounded periplasmic space"/>
    <property type="evidence" value="ECO:0007669"/>
    <property type="project" value="TreeGrafter"/>
</dbReference>
<dbReference type="Pfam" id="PF25954">
    <property type="entry name" value="Beta-barrel_RND_2"/>
    <property type="match status" value="1"/>
</dbReference>
<dbReference type="InterPro" id="IPR058625">
    <property type="entry name" value="MdtA-like_BSH"/>
</dbReference>
<comment type="caution">
    <text evidence="7">The sequence shown here is derived from an EMBL/GenBank/DDBJ whole genome shotgun (WGS) entry which is preliminary data.</text>
</comment>
<evidence type="ECO:0000259" key="6">
    <source>
        <dbReference type="Pfam" id="PF25975"/>
    </source>
</evidence>
<dbReference type="Gene3D" id="2.40.30.170">
    <property type="match status" value="1"/>
</dbReference>
<dbReference type="Proteomes" id="UP000551327">
    <property type="component" value="Unassembled WGS sequence"/>
</dbReference>
<dbReference type="AlphaFoldDB" id="A0A7X1FXW8"/>
<dbReference type="InterPro" id="IPR058792">
    <property type="entry name" value="Beta-barrel_RND_2"/>
</dbReference>
<dbReference type="InterPro" id="IPR058649">
    <property type="entry name" value="CzcB_C"/>
</dbReference>
<keyword evidence="3" id="KW-0812">Transmembrane</keyword>
<dbReference type="GO" id="GO:0015679">
    <property type="term" value="P:plasma membrane copper ion transport"/>
    <property type="evidence" value="ECO:0007669"/>
    <property type="project" value="TreeGrafter"/>
</dbReference>
<evidence type="ECO:0000256" key="2">
    <source>
        <dbReference type="ARBA" id="ARBA00022448"/>
    </source>
</evidence>
<protein>
    <submittedName>
        <fullName evidence="7">Efflux RND transporter periplasmic adaptor subunit</fullName>
    </submittedName>
</protein>
<name>A0A7X1FXW8_9SPHN</name>
<comment type="similarity">
    <text evidence="1">Belongs to the membrane fusion protein (MFP) (TC 8.A.1) family.</text>
</comment>
<dbReference type="PANTHER" id="PTHR30097:SF15">
    <property type="entry name" value="CATION EFFLUX SYSTEM PROTEIN CUSB"/>
    <property type="match status" value="1"/>
</dbReference>
<keyword evidence="3" id="KW-0472">Membrane</keyword>
<evidence type="ECO:0000313" key="7">
    <source>
        <dbReference type="EMBL" id="MBC2668377.1"/>
    </source>
</evidence>
<dbReference type="GO" id="GO:0046914">
    <property type="term" value="F:transition metal ion binding"/>
    <property type="evidence" value="ECO:0007669"/>
    <property type="project" value="TreeGrafter"/>
</dbReference>
<dbReference type="Pfam" id="PF25975">
    <property type="entry name" value="CzcB_C"/>
    <property type="match status" value="1"/>
</dbReference>
<dbReference type="GO" id="GO:0022857">
    <property type="term" value="F:transmembrane transporter activity"/>
    <property type="evidence" value="ECO:0007669"/>
    <property type="project" value="InterPro"/>
</dbReference>
<dbReference type="SUPFAM" id="SSF111369">
    <property type="entry name" value="HlyD-like secretion proteins"/>
    <property type="match status" value="2"/>
</dbReference>
<sequence length="421" mass="44153">MTFEHRVPALSRDQQVRILVCAILAVVLVSAAVSGLHWALSRPEVPPPVLPAGELQLTPQQLSSLKIAVAGGDDGYERTGASGQIAVDETRSTPVFLPYSGQVLTVNVQNGDRVRQGDVLLRIRTSDVVDARNALFAAEAQRASAASQLRVAQENAARAEEIYRTAGGALKDVQQARGDLVNAQSALRIADSAVGAAKDRLVVFGKTPGEIARLDGAGGIGGIHADTNLHAPIGGVVVTRAVAEGQYVTGGGTTPVFVIADLSRVWLVAQVAESDAARVHLGDHLTVTTTAYPGRTFDAVIDNVAAQIDPETHRLTVRATIPNPDGALKPQMFADFTIRSPLAADPAAPATTRVLSVPAEAVIHEGDSARVWVYLGRGRVIARPVRTGESHDGRITILAGLRPGERVVSAGALFVNEAGLN</sequence>
<evidence type="ECO:0000259" key="4">
    <source>
        <dbReference type="Pfam" id="PF25917"/>
    </source>
</evidence>
<keyword evidence="2" id="KW-0813">Transport</keyword>
<dbReference type="EMBL" id="JACLAX010000003">
    <property type="protein sequence ID" value="MBC2668377.1"/>
    <property type="molecule type" value="Genomic_DNA"/>
</dbReference>
<dbReference type="PANTHER" id="PTHR30097">
    <property type="entry name" value="CATION EFFLUX SYSTEM PROTEIN CUSB"/>
    <property type="match status" value="1"/>
</dbReference>
<dbReference type="GO" id="GO:0060003">
    <property type="term" value="P:copper ion export"/>
    <property type="evidence" value="ECO:0007669"/>
    <property type="project" value="TreeGrafter"/>
</dbReference>
<dbReference type="GO" id="GO:0016020">
    <property type="term" value="C:membrane"/>
    <property type="evidence" value="ECO:0007669"/>
    <property type="project" value="InterPro"/>
</dbReference>
<dbReference type="InterPro" id="IPR051909">
    <property type="entry name" value="MFP_Cation_Efflux"/>
</dbReference>
<keyword evidence="3" id="KW-1133">Transmembrane helix</keyword>
<proteinExistence type="inferred from homology"/>
<dbReference type="Pfam" id="PF25917">
    <property type="entry name" value="BSH_RND"/>
    <property type="match status" value="1"/>
</dbReference>
<accession>A0A7X1FXW8</accession>
<evidence type="ECO:0000313" key="8">
    <source>
        <dbReference type="Proteomes" id="UP000551327"/>
    </source>
</evidence>
<evidence type="ECO:0000259" key="5">
    <source>
        <dbReference type="Pfam" id="PF25954"/>
    </source>
</evidence>
<dbReference type="Gene3D" id="2.40.420.20">
    <property type="match status" value="1"/>
</dbReference>
<gene>
    <name evidence="7" type="ORF">H7F53_04365</name>
</gene>
<dbReference type="RefSeq" id="WP_185678265.1">
    <property type="nucleotide sequence ID" value="NZ_JACLAX010000003.1"/>
</dbReference>
<feature type="domain" description="CusB-like beta-barrel" evidence="5">
    <location>
        <begin position="264"/>
        <end position="340"/>
    </location>
</feature>
<dbReference type="Gene3D" id="2.40.50.100">
    <property type="match status" value="1"/>
</dbReference>
<evidence type="ECO:0000256" key="3">
    <source>
        <dbReference type="SAM" id="Phobius"/>
    </source>
</evidence>
<organism evidence="7 8">
    <name type="scientific">Novosphingobium piscinae</name>
    <dbReference type="NCBI Taxonomy" id="1507448"/>
    <lineage>
        <taxon>Bacteria</taxon>
        <taxon>Pseudomonadati</taxon>
        <taxon>Pseudomonadota</taxon>
        <taxon>Alphaproteobacteria</taxon>
        <taxon>Sphingomonadales</taxon>
        <taxon>Sphingomonadaceae</taxon>
        <taxon>Novosphingobium</taxon>
    </lineage>
</organism>
<keyword evidence="8" id="KW-1185">Reference proteome</keyword>
<feature type="domain" description="CzcB-like C-terminal circularly permuted SH3-like" evidence="6">
    <location>
        <begin position="356"/>
        <end position="412"/>
    </location>
</feature>
<feature type="transmembrane region" description="Helical" evidence="3">
    <location>
        <begin position="16"/>
        <end position="40"/>
    </location>
</feature>
<evidence type="ECO:0000256" key="1">
    <source>
        <dbReference type="ARBA" id="ARBA00009477"/>
    </source>
</evidence>
<dbReference type="FunFam" id="2.40.30.170:FF:000010">
    <property type="entry name" value="Efflux RND transporter periplasmic adaptor subunit"/>
    <property type="match status" value="1"/>
</dbReference>